<dbReference type="PRINTS" id="PR01607">
    <property type="entry name" value="APYRASEFAMLY"/>
</dbReference>
<comment type="caution">
    <text evidence="5">The sequence shown here is derived from an EMBL/GenBank/DDBJ whole genome shotgun (WGS) entry which is preliminary data.</text>
</comment>
<feature type="domain" description="5'-Nucleotidase C-terminal" evidence="4">
    <location>
        <begin position="368"/>
        <end position="528"/>
    </location>
</feature>
<dbReference type="Gene3D" id="3.60.21.10">
    <property type="match status" value="1"/>
</dbReference>
<dbReference type="PANTHER" id="PTHR11575:SF24">
    <property type="entry name" value="5'-NUCLEOTIDASE"/>
    <property type="match status" value="1"/>
</dbReference>
<organism evidence="5 6">
    <name type="scientific">Nonomuraea endophytica</name>
    <dbReference type="NCBI Taxonomy" id="714136"/>
    <lineage>
        <taxon>Bacteria</taxon>
        <taxon>Bacillati</taxon>
        <taxon>Actinomycetota</taxon>
        <taxon>Actinomycetes</taxon>
        <taxon>Streptosporangiales</taxon>
        <taxon>Streptosporangiaceae</taxon>
        <taxon>Nonomuraea</taxon>
    </lineage>
</organism>
<dbReference type="EC" id="3.1.3.5" evidence="5"/>
<accession>A0A7W8AGC0</accession>
<comment type="similarity">
    <text evidence="2">Belongs to the 5'-nucleotidase family.</text>
</comment>
<keyword evidence="2" id="KW-0547">Nucleotide-binding</keyword>
<dbReference type="GO" id="GO:0008253">
    <property type="term" value="F:5'-nucleotidase activity"/>
    <property type="evidence" value="ECO:0007669"/>
    <property type="project" value="UniProtKB-EC"/>
</dbReference>
<protein>
    <submittedName>
        <fullName evidence="5">5'-nucleotidase</fullName>
        <ecNumber evidence="5">3.1.3.5</ecNumber>
    </submittedName>
</protein>
<feature type="domain" description="Calcineurin-like phosphoesterase" evidence="3">
    <location>
        <begin position="35"/>
        <end position="287"/>
    </location>
</feature>
<feature type="signal peptide" evidence="2">
    <location>
        <begin position="1"/>
        <end position="23"/>
    </location>
</feature>
<evidence type="ECO:0000313" key="6">
    <source>
        <dbReference type="Proteomes" id="UP000568380"/>
    </source>
</evidence>
<evidence type="ECO:0000313" key="5">
    <source>
        <dbReference type="EMBL" id="MBB5084258.1"/>
    </source>
</evidence>
<dbReference type="InterPro" id="IPR004843">
    <property type="entry name" value="Calcineurin-like_PHP"/>
</dbReference>
<keyword evidence="2 5" id="KW-0378">Hydrolase</keyword>
<dbReference type="PANTHER" id="PTHR11575">
    <property type="entry name" value="5'-NUCLEOTIDASE-RELATED"/>
    <property type="match status" value="1"/>
</dbReference>
<feature type="chain" id="PRO_5031600925" evidence="2">
    <location>
        <begin position="24"/>
        <end position="564"/>
    </location>
</feature>
<sequence>MRRLPLLIGAAALVALTAQPASAAGRQPIDVQLLSITDFHGYITPQNNAADGTIKDGAGNTLMVGGAPYVSTHLKNLRNGKRNTVTFTTGDDFSGWPVEVSHHADEPTVEFLNRIGVQFTAAGNHEFDRSLEFTRDHMGKGRCFGEVGLDSCFTDSSGRRFPGARYEISSANMTRKGSTRPVLEPFVIKRFQGVPVGFINLTTPTTVAGSTSYQPTLDNLPLVETANKYAAILKRMGVEAIVANVHEGGAAGQDFNGCGPTKSGPIWDFARDASPDIDAIVTGHWHWFFNCSLPDPAGNLRPVVEAANHGRLINEINLKIDRRTRDVIRPATTARNHPVTRDVPADPEMVAMVDYWNGKAKVTGARQIGTLTGDVTRVRDADGESTLGNLVADAEKAASDGADLAMVAVAPVKGSNSLRGDLKAGAVTFAQAWAAWGYANPVLTVSVKGAQVDQALEQQWQTQPDGTVRFAPLAVSGNVRFSYDVRKPVGERVENVLIDGKPLDAARGYRLAALAYTLIGADGYTAFTGYTDTVRGPRDYEALRSYLGTGPLSPPALDRAQPLL</sequence>
<dbReference type="InterPro" id="IPR029052">
    <property type="entry name" value="Metallo-depent_PP-like"/>
</dbReference>
<dbReference type="Pfam" id="PF00149">
    <property type="entry name" value="Metallophos"/>
    <property type="match status" value="1"/>
</dbReference>
<evidence type="ECO:0000256" key="2">
    <source>
        <dbReference type="RuleBase" id="RU362119"/>
    </source>
</evidence>
<dbReference type="EMBL" id="JACHIN010000022">
    <property type="protein sequence ID" value="MBB5084258.1"/>
    <property type="molecule type" value="Genomic_DNA"/>
</dbReference>
<dbReference type="InterPro" id="IPR008334">
    <property type="entry name" value="5'-Nucleotdase_C"/>
</dbReference>
<dbReference type="InterPro" id="IPR006179">
    <property type="entry name" value="5_nucleotidase/apyrase"/>
</dbReference>
<dbReference type="AlphaFoldDB" id="A0A7W8AGC0"/>
<dbReference type="Proteomes" id="UP000568380">
    <property type="component" value="Unassembled WGS sequence"/>
</dbReference>
<evidence type="ECO:0000259" key="3">
    <source>
        <dbReference type="Pfam" id="PF00149"/>
    </source>
</evidence>
<dbReference type="GO" id="GO:0000166">
    <property type="term" value="F:nucleotide binding"/>
    <property type="evidence" value="ECO:0007669"/>
    <property type="project" value="UniProtKB-KW"/>
</dbReference>
<gene>
    <name evidence="5" type="ORF">HNR40_009767</name>
</gene>
<name>A0A7W8AGC0_9ACTN</name>
<dbReference type="SUPFAM" id="SSF56300">
    <property type="entry name" value="Metallo-dependent phosphatases"/>
    <property type="match status" value="1"/>
</dbReference>
<dbReference type="SUPFAM" id="SSF55816">
    <property type="entry name" value="5'-nucleotidase (syn. UDP-sugar hydrolase), C-terminal domain"/>
    <property type="match status" value="1"/>
</dbReference>
<dbReference type="Gene3D" id="3.90.780.10">
    <property type="entry name" value="5'-Nucleotidase, C-terminal domain"/>
    <property type="match status" value="1"/>
</dbReference>
<dbReference type="RefSeq" id="WP_184974042.1">
    <property type="nucleotide sequence ID" value="NZ_JACHIN010000022.1"/>
</dbReference>
<dbReference type="InterPro" id="IPR036907">
    <property type="entry name" value="5'-Nucleotdase_C_sf"/>
</dbReference>
<evidence type="ECO:0000256" key="1">
    <source>
        <dbReference type="ARBA" id="ARBA00022729"/>
    </source>
</evidence>
<dbReference type="GO" id="GO:0009166">
    <property type="term" value="P:nucleotide catabolic process"/>
    <property type="evidence" value="ECO:0007669"/>
    <property type="project" value="InterPro"/>
</dbReference>
<reference evidence="5 6" key="1">
    <citation type="submission" date="2020-08" db="EMBL/GenBank/DDBJ databases">
        <title>Genomic Encyclopedia of Type Strains, Phase IV (KMG-IV): sequencing the most valuable type-strain genomes for metagenomic binning, comparative biology and taxonomic classification.</title>
        <authorList>
            <person name="Goeker M."/>
        </authorList>
    </citation>
    <scope>NUCLEOTIDE SEQUENCE [LARGE SCALE GENOMIC DNA]</scope>
    <source>
        <strain evidence="5 6">DSM 45385</strain>
    </source>
</reference>
<proteinExistence type="inferred from homology"/>
<dbReference type="GO" id="GO:0030288">
    <property type="term" value="C:outer membrane-bounded periplasmic space"/>
    <property type="evidence" value="ECO:0007669"/>
    <property type="project" value="TreeGrafter"/>
</dbReference>
<evidence type="ECO:0000259" key="4">
    <source>
        <dbReference type="Pfam" id="PF02872"/>
    </source>
</evidence>
<dbReference type="GO" id="GO:0008768">
    <property type="term" value="F:UDP-sugar diphosphatase activity"/>
    <property type="evidence" value="ECO:0007669"/>
    <property type="project" value="TreeGrafter"/>
</dbReference>
<dbReference type="Pfam" id="PF02872">
    <property type="entry name" value="5_nucleotid_C"/>
    <property type="match status" value="1"/>
</dbReference>
<keyword evidence="6" id="KW-1185">Reference proteome</keyword>
<keyword evidence="1 2" id="KW-0732">Signal</keyword>